<feature type="domain" description="C3H1-type" evidence="6">
    <location>
        <begin position="423"/>
        <end position="451"/>
    </location>
</feature>
<dbReference type="eggNOG" id="ENOG502SA4F">
    <property type="taxonomic scope" value="Eukaryota"/>
</dbReference>
<dbReference type="Proteomes" id="UP000019484">
    <property type="component" value="Unassembled WGS sequence"/>
</dbReference>
<evidence type="ECO:0000256" key="3">
    <source>
        <dbReference type="ARBA" id="ARBA00022833"/>
    </source>
</evidence>
<name>W9YFL6_9EURO</name>
<dbReference type="EMBL" id="AMWN01000004">
    <property type="protein sequence ID" value="EXJ88450.1"/>
    <property type="molecule type" value="Genomic_DNA"/>
</dbReference>
<comment type="caution">
    <text evidence="7">The sequence shown here is derived from an EMBL/GenBank/DDBJ whole genome shotgun (WGS) entry which is preliminary data.</text>
</comment>
<evidence type="ECO:0000313" key="7">
    <source>
        <dbReference type="EMBL" id="EXJ88450.1"/>
    </source>
</evidence>
<keyword evidence="3 4" id="KW-0862">Zinc</keyword>
<keyword evidence="8" id="KW-1185">Reference proteome</keyword>
<dbReference type="Pfam" id="PF10453">
    <property type="entry name" value="NUFIP1"/>
    <property type="match status" value="1"/>
</dbReference>
<dbReference type="GO" id="GO:0003723">
    <property type="term" value="F:RNA binding"/>
    <property type="evidence" value="ECO:0007669"/>
    <property type="project" value="InterPro"/>
</dbReference>
<dbReference type="HOGENOM" id="CLU_030447_0_0_1"/>
<sequence>MSTQPFSFPPPPPPPPKRNTQGPPQQSNGFQNNRGSFRGGHSFRASTRGGRGGYGGGQHASFNAAYNPPGGYQRPPARPFDNAARRGSFMNGPQKRDHAAAFNTATQTRPRPVAPPPVPSFNASIEHLLPRKETPETRGEIAPTSAPAPKPRKQNLLGLTPASVDQTSDSEDDEGEEERLAAQIKSSGQTLQFEYRGSVATLGSPEEIAAWIAERKRRYPTKAKVEAAKKEAAEKKRKWEEEKQTRLDAKKEAWAQRDQERKELEKARVQKRELEQQKKEQQALENGTTLDPAALAKSKAEKLQKRALKAERQLAKAKEALRLAMADAQASGNQDATNPQPSDNTATDSKAAGSELHADSVGPRLSDPEYTSSSGSSETDTDSEDDSVSNEVSDSDSAPEVVSTKQAARAVDHTTLPPTKRTIPPSRPCKNMLKYGRCKFGARCRFSHERPKDSVDGGKNLDNAKTDARGKKKDSSSQASGNKRRKGLFQLMVEKEQEEERRRLLEAIITLGENCLLDEPATTASAGG</sequence>
<dbReference type="GO" id="GO:0000492">
    <property type="term" value="P:box C/D snoRNP assembly"/>
    <property type="evidence" value="ECO:0007669"/>
    <property type="project" value="TreeGrafter"/>
</dbReference>
<dbReference type="InterPro" id="IPR036855">
    <property type="entry name" value="Znf_CCCH_sf"/>
</dbReference>
<dbReference type="Pfam" id="PF25586">
    <property type="entry name" value="zf-CCCH_PAN3"/>
    <property type="match status" value="1"/>
</dbReference>
<feature type="compositionally biased region" description="Basic and acidic residues" evidence="5">
    <location>
        <begin position="298"/>
        <end position="310"/>
    </location>
</feature>
<dbReference type="GO" id="GO:0005634">
    <property type="term" value="C:nucleus"/>
    <property type="evidence" value="ECO:0007669"/>
    <property type="project" value="TreeGrafter"/>
</dbReference>
<dbReference type="SUPFAM" id="SSF90229">
    <property type="entry name" value="CCCH zinc finger"/>
    <property type="match status" value="1"/>
</dbReference>
<keyword evidence="2 4" id="KW-0863">Zinc-finger</keyword>
<dbReference type="InterPro" id="IPR039136">
    <property type="entry name" value="NUFIP1-like"/>
</dbReference>
<feature type="compositionally biased region" description="Acidic residues" evidence="5">
    <location>
        <begin position="168"/>
        <end position="177"/>
    </location>
</feature>
<dbReference type="GO" id="GO:0008270">
    <property type="term" value="F:zinc ion binding"/>
    <property type="evidence" value="ECO:0007669"/>
    <property type="project" value="UniProtKB-KW"/>
</dbReference>
<reference evidence="7 8" key="1">
    <citation type="submission" date="2013-03" db="EMBL/GenBank/DDBJ databases">
        <title>The Genome Sequence of Capronia coronata CBS 617.96.</title>
        <authorList>
            <consortium name="The Broad Institute Genomics Platform"/>
            <person name="Cuomo C."/>
            <person name="de Hoog S."/>
            <person name="Gorbushina A."/>
            <person name="Walker B."/>
            <person name="Young S.K."/>
            <person name="Zeng Q."/>
            <person name="Gargeya S."/>
            <person name="Fitzgerald M."/>
            <person name="Haas B."/>
            <person name="Abouelleil A."/>
            <person name="Allen A.W."/>
            <person name="Alvarado L."/>
            <person name="Arachchi H.M."/>
            <person name="Berlin A.M."/>
            <person name="Chapman S.B."/>
            <person name="Gainer-Dewar J."/>
            <person name="Goldberg J."/>
            <person name="Griggs A."/>
            <person name="Gujja S."/>
            <person name="Hansen M."/>
            <person name="Howarth C."/>
            <person name="Imamovic A."/>
            <person name="Ireland A."/>
            <person name="Larimer J."/>
            <person name="McCowan C."/>
            <person name="Murphy C."/>
            <person name="Pearson M."/>
            <person name="Poon T.W."/>
            <person name="Priest M."/>
            <person name="Roberts A."/>
            <person name="Saif S."/>
            <person name="Shea T."/>
            <person name="Sisk P."/>
            <person name="Sykes S."/>
            <person name="Wortman J."/>
            <person name="Nusbaum C."/>
            <person name="Birren B."/>
        </authorList>
    </citation>
    <scope>NUCLEOTIDE SEQUENCE [LARGE SCALE GENOMIC DNA]</scope>
    <source>
        <strain evidence="7 8">CBS 617.96</strain>
    </source>
</reference>
<feature type="region of interest" description="Disordered" evidence="5">
    <location>
        <begin position="1"/>
        <end position="189"/>
    </location>
</feature>
<evidence type="ECO:0000256" key="5">
    <source>
        <dbReference type="SAM" id="MobiDB-lite"/>
    </source>
</evidence>
<feature type="region of interest" description="Disordered" evidence="5">
    <location>
        <begin position="218"/>
        <end position="310"/>
    </location>
</feature>
<feature type="compositionally biased region" description="Basic and acidic residues" evidence="5">
    <location>
        <begin position="223"/>
        <end position="282"/>
    </location>
</feature>
<feature type="region of interest" description="Disordered" evidence="5">
    <location>
        <begin position="446"/>
        <end position="491"/>
    </location>
</feature>
<evidence type="ECO:0000259" key="6">
    <source>
        <dbReference type="PROSITE" id="PS50103"/>
    </source>
</evidence>
<dbReference type="OrthoDB" id="273070at2759"/>
<dbReference type="AlphaFoldDB" id="W9YFL6"/>
<proteinExistence type="predicted"/>
<feature type="compositionally biased region" description="Low complexity" evidence="5">
    <location>
        <begin position="368"/>
        <end position="378"/>
    </location>
</feature>
<feature type="compositionally biased region" description="Gly residues" evidence="5">
    <location>
        <begin position="49"/>
        <end position="58"/>
    </location>
</feature>
<feature type="compositionally biased region" description="Acidic residues" evidence="5">
    <location>
        <begin position="379"/>
        <end position="388"/>
    </location>
</feature>
<evidence type="ECO:0000256" key="4">
    <source>
        <dbReference type="PROSITE-ProRule" id="PRU00723"/>
    </source>
</evidence>
<feature type="compositionally biased region" description="Polar residues" evidence="5">
    <location>
        <begin position="330"/>
        <end position="348"/>
    </location>
</feature>
<dbReference type="InterPro" id="IPR019496">
    <property type="entry name" value="NUFIP1_cons_dom"/>
</dbReference>
<dbReference type="PROSITE" id="PS50103">
    <property type="entry name" value="ZF_C3H1"/>
    <property type="match status" value="1"/>
</dbReference>
<protein>
    <recommendedName>
        <fullName evidence="6">C3H1-type domain-containing protein</fullName>
    </recommendedName>
</protein>
<evidence type="ECO:0000313" key="8">
    <source>
        <dbReference type="Proteomes" id="UP000019484"/>
    </source>
</evidence>
<evidence type="ECO:0000256" key="1">
    <source>
        <dbReference type="ARBA" id="ARBA00022723"/>
    </source>
</evidence>
<dbReference type="RefSeq" id="XP_007724456.1">
    <property type="nucleotide sequence ID" value="XM_007726266.1"/>
</dbReference>
<feature type="region of interest" description="Disordered" evidence="5">
    <location>
        <begin position="325"/>
        <end position="432"/>
    </location>
</feature>
<organism evidence="7 8">
    <name type="scientific">Capronia coronata CBS 617.96</name>
    <dbReference type="NCBI Taxonomy" id="1182541"/>
    <lineage>
        <taxon>Eukaryota</taxon>
        <taxon>Fungi</taxon>
        <taxon>Dikarya</taxon>
        <taxon>Ascomycota</taxon>
        <taxon>Pezizomycotina</taxon>
        <taxon>Eurotiomycetes</taxon>
        <taxon>Chaetothyriomycetidae</taxon>
        <taxon>Chaetothyriales</taxon>
        <taxon>Herpotrichiellaceae</taxon>
        <taxon>Capronia</taxon>
    </lineage>
</organism>
<feature type="zinc finger region" description="C3H1-type" evidence="4">
    <location>
        <begin position="423"/>
        <end position="451"/>
    </location>
</feature>
<feature type="compositionally biased region" description="Basic and acidic residues" evidence="5">
    <location>
        <begin position="128"/>
        <end position="139"/>
    </location>
</feature>
<dbReference type="PANTHER" id="PTHR13309">
    <property type="entry name" value="NUCLEAR FRAGILE X MENTAL RETARDATION PROTEIN INTERACTING PROTEIN 1"/>
    <property type="match status" value="1"/>
</dbReference>
<feature type="compositionally biased region" description="Polar residues" evidence="5">
    <location>
        <begin position="18"/>
        <end position="35"/>
    </location>
</feature>
<gene>
    <name evidence="7" type="ORF">A1O1_05380</name>
</gene>
<feature type="compositionally biased region" description="Basic and acidic residues" evidence="5">
    <location>
        <begin position="446"/>
        <end position="456"/>
    </location>
</feature>
<dbReference type="PANTHER" id="PTHR13309:SF0">
    <property type="entry name" value="FMR1-INTERACTING PROTEIN NUFIP1"/>
    <property type="match status" value="1"/>
</dbReference>
<accession>W9YFL6</accession>
<evidence type="ECO:0000256" key="2">
    <source>
        <dbReference type="ARBA" id="ARBA00022771"/>
    </source>
</evidence>
<keyword evidence="1 4" id="KW-0479">Metal-binding</keyword>
<dbReference type="GeneID" id="19160255"/>
<feature type="compositionally biased region" description="Basic and acidic residues" evidence="5">
    <location>
        <begin position="462"/>
        <end position="475"/>
    </location>
</feature>
<feature type="compositionally biased region" description="Pro residues" evidence="5">
    <location>
        <begin position="7"/>
        <end position="17"/>
    </location>
</feature>
<dbReference type="InterPro" id="IPR000571">
    <property type="entry name" value="Znf_CCCH"/>
</dbReference>
<dbReference type="Gene3D" id="4.10.1000.10">
    <property type="entry name" value="Zinc finger, CCCH-type"/>
    <property type="match status" value="1"/>
</dbReference>